<accession>A0A9N9JUE5</accession>
<sequence>FREGPDLRISNDDDTLKYRIESQHHKLVGSDNSDSHEFAITDYEVFQVVSIISIH</sequence>
<comment type="caution">
    <text evidence="1">The sequence shown here is derived from an EMBL/GenBank/DDBJ whole genome shotgun (WGS) entry which is preliminary data.</text>
</comment>
<feature type="non-terminal residue" evidence="1">
    <location>
        <position position="55"/>
    </location>
</feature>
<dbReference type="Proteomes" id="UP000789396">
    <property type="component" value="Unassembled WGS sequence"/>
</dbReference>
<organism evidence="1 2">
    <name type="scientific">Racocetra fulgida</name>
    <dbReference type="NCBI Taxonomy" id="60492"/>
    <lineage>
        <taxon>Eukaryota</taxon>
        <taxon>Fungi</taxon>
        <taxon>Fungi incertae sedis</taxon>
        <taxon>Mucoromycota</taxon>
        <taxon>Glomeromycotina</taxon>
        <taxon>Glomeromycetes</taxon>
        <taxon>Diversisporales</taxon>
        <taxon>Gigasporaceae</taxon>
        <taxon>Racocetra</taxon>
    </lineage>
</organism>
<protein>
    <submittedName>
        <fullName evidence="1">13407_t:CDS:1</fullName>
    </submittedName>
</protein>
<feature type="non-terminal residue" evidence="1">
    <location>
        <position position="1"/>
    </location>
</feature>
<keyword evidence="2" id="KW-1185">Reference proteome</keyword>
<gene>
    <name evidence="1" type="ORF">RFULGI_LOCUS17284</name>
</gene>
<evidence type="ECO:0000313" key="1">
    <source>
        <dbReference type="EMBL" id="CAG8796565.1"/>
    </source>
</evidence>
<dbReference type="EMBL" id="CAJVPZ010066898">
    <property type="protein sequence ID" value="CAG8796565.1"/>
    <property type="molecule type" value="Genomic_DNA"/>
</dbReference>
<reference evidence="1" key="1">
    <citation type="submission" date="2021-06" db="EMBL/GenBank/DDBJ databases">
        <authorList>
            <person name="Kallberg Y."/>
            <person name="Tangrot J."/>
            <person name="Rosling A."/>
        </authorList>
    </citation>
    <scope>NUCLEOTIDE SEQUENCE</scope>
    <source>
        <strain evidence="1">IN212</strain>
    </source>
</reference>
<name>A0A9N9JUE5_9GLOM</name>
<evidence type="ECO:0000313" key="2">
    <source>
        <dbReference type="Proteomes" id="UP000789396"/>
    </source>
</evidence>
<proteinExistence type="predicted"/>
<dbReference type="AlphaFoldDB" id="A0A9N9JUE5"/>